<proteinExistence type="inferred from homology"/>
<sequence length="424" mass="47201">MKTKELSKQVRDKVVENLEGRVNDIVHRAFWDCLREQLLCSPPDYTHVVILLQEVKTSMLSLLLPGNVHLRAQVEEVLDLIQQQADHGALDLQRLSGYIINTMASLCAPIRDPKIRTSRTQWSSSNNLKIVQLSEAPSQNIPLIHRRVIFRVLGLIKADMVNFTVQSLRPHLLQQAVQYEQAKFQEILLKQPGGRTRSSIPNNQTYPETVLMDRARLEVLEQRLSLLVLQASVLLLNSTQCGATVFSSQGFVCKLKQTITALLEGSHNSDFDLQGALLGLGEQVLVQVKEALITQGGPALPQDSEDGLKRQISDKAKDNNPIRTLIGERVQGYLQAMLEGSPTKRSPSMSPALRLLSAELAELGMAFGRMVHFNCTIFGPFYTSILRKLLFPPGEAEMGVPPVPPPPPPPTTWVTCIRCHSTFT</sequence>
<dbReference type="GO" id="GO:0010737">
    <property type="term" value="P:protein kinase A signaling"/>
    <property type="evidence" value="ECO:0007669"/>
    <property type="project" value="TreeGrafter"/>
</dbReference>
<evidence type="ECO:0000313" key="3">
    <source>
        <dbReference type="Proteomes" id="UP001356427"/>
    </source>
</evidence>
<dbReference type="PANTHER" id="PTHR12832:SF14">
    <property type="entry name" value="T-COMPLEX PROTEIN 11 HOMOLOG"/>
    <property type="match status" value="1"/>
</dbReference>
<name>A0AAN8RC29_9TELE</name>
<accession>A0AAN8RC29</accession>
<dbReference type="InterPro" id="IPR008862">
    <property type="entry name" value="Tcp11"/>
</dbReference>
<evidence type="ECO:0008006" key="4">
    <source>
        <dbReference type="Google" id="ProtNLM"/>
    </source>
</evidence>
<gene>
    <name evidence="2" type="ORF">J4Q44_G00084930</name>
</gene>
<evidence type="ECO:0000313" key="2">
    <source>
        <dbReference type="EMBL" id="KAK6321517.1"/>
    </source>
</evidence>
<dbReference type="GO" id="GO:1902490">
    <property type="term" value="P:regulation of sperm capacitation"/>
    <property type="evidence" value="ECO:0007669"/>
    <property type="project" value="TreeGrafter"/>
</dbReference>
<keyword evidence="3" id="KW-1185">Reference proteome</keyword>
<evidence type="ECO:0000256" key="1">
    <source>
        <dbReference type="ARBA" id="ARBA00010954"/>
    </source>
</evidence>
<protein>
    <recommendedName>
        <fullName evidence="4">T-complex 11</fullName>
    </recommendedName>
</protein>
<dbReference type="Proteomes" id="UP001356427">
    <property type="component" value="Unassembled WGS sequence"/>
</dbReference>
<dbReference type="AlphaFoldDB" id="A0AAN8RC29"/>
<organism evidence="2 3">
    <name type="scientific">Coregonus suidteri</name>
    <dbReference type="NCBI Taxonomy" id="861788"/>
    <lineage>
        <taxon>Eukaryota</taxon>
        <taxon>Metazoa</taxon>
        <taxon>Chordata</taxon>
        <taxon>Craniata</taxon>
        <taxon>Vertebrata</taxon>
        <taxon>Euteleostomi</taxon>
        <taxon>Actinopterygii</taxon>
        <taxon>Neopterygii</taxon>
        <taxon>Teleostei</taxon>
        <taxon>Protacanthopterygii</taxon>
        <taxon>Salmoniformes</taxon>
        <taxon>Salmonidae</taxon>
        <taxon>Coregoninae</taxon>
        <taxon>Coregonus</taxon>
    </lineage>
</organism>
<comment type="caution">
    <text evidence="2">The sequence shown here is derived from an EMBL/GenBank/DDBJ whole genome shotgun (WGS) entry which is preliminary data.</text>
</comment>
<dbReference type="PANTHER" id="PTHR12832">
    <property type="entry name" value="TESTIS-SPECIFIC PROTEIN PBS13 T-COMPLEX 11"/>
    <property type="match status" value="1"/>
</dbReference>
<comment type="similarity">
    <text evidence="1">Belongs to the TCP11 family.</text>
</comment>
<dbReference type="EMBL" id="JAGTTL010000006">
    <property type="protein sequence ID" value="KAK6321517.1"/>
    <property type="molecule type" value="Genomic_DNA"/>
</dbReference>
<dbReference type="GO" id="GO:0036126">
    <property type="term" value="C:sperm flagellum"/>
    <property type="evidence" value="ECO:0007669"/>
    <property type="project" value="TreeGrafter"/>
</dbReference>
<dbReference type="GO" id="GO:0001669">
    <property type="term" value="C:acrosomal vesicle"/>
    <property type="evidence" value="ECO:0007669"/>
    <property type="project" value="TreeGrafter"/>
</dbReference>
<dbReference type="Pfam" id="PF05794">
    <property type="entry name" value="Tcp11"/>
    <property type="match status" value="2"/>
</dbReference>
<reference evidence="2 3" key="1">
    <citation type="submission" date="2021-04" db="EMBL/GenBank/DDBJ databases">
        <authorList>
            <person name="De Guttry C."/>
            <person name="Zahm M."/>
            <person name="Klopp C."/>
            <person name="Cabau C."/>
            <person name="Louis A."/>
            <person name="Berthelot C."/>
            <person name="Parey E."/>
            <person name="Roest Crollius H."/>
            <person name="Montfort J."/>
            <person name="Robinson-Rechavi M."/>
            <person name="Bucao C."/>
            <person name="Bouchez O."/>
            <person name="Gislard M."/>
            <person name="Lluch J."/>
            <person name="Milhes M."/>
            <person name="Lampietro C."/>
            <person name="Lopez Roques C."/>
            <person name="Donnadieu C."/>
            <person name="Braasch I."/>
            <person name="Desvignes T."/>
            <person name="Postlethwait J."/>
            <person name="Bobe J."/>
            <person name="Wedekind C."/>
            <person name="Guiguen Y."/>
        </authorList>
    </citation>
    <scope>NUCLEOTIDE SEQUENCE [LARGE SCALE GENOMIC DNA]</scope>
    <source>
        <strain evidence="2">Cs_M1</strain>
        <tissue evidence="2">Blood</tissue>
    </source>
</reference>